<feature type="compositionally biased region" description="Basic residues" evidence="1">
    <location>
        <begin position="412"/>
        <end position="421"/>
    </location>
</feature>
<dbReference type="EMBL" id="LKAJ01000006">
    <property type="protein sequence ID" value="KRG21105.1"/>
    <property type="molecule type" value="Genomic_DNA"/>
</dbReference>
<feature type="region of interest" description="Disordered" evidence="1">
    <location>
        <begin position="384"/>
        <end position="421"/>
    </location>
</feature>
<evidence type="ECO:0000313" key="3">
    <source>
        <dbReference type="EMBL" id="MCS5711227.1"/>
    </source>
</evidence>
<proteinExistence type="predicted"/>
<sequence length="421" mass="47066">MSGQGPVHRYPRTPEQIQQILGNWRIIANNLNISEEAIAHFNHIFATDDAFKNFENDQHTLIKTLKRLDPQAISLRLIELSGEEQNWFKEKIENELARAREIASIINQITAITQLRSFFEQDLAACREALAVRAIEEREVEVAKQLLLDLAEALLDAERLEELKQFVDAHLLSITSNQDKQAWLTAKTEALCQENKQYLVWQSFGLTLNQAELLTAVNDKIDETVAPEKQESVKRCLTRKVAAKAATEQRDYLLSLYQEAGAFQTLLAAEQDAAVAQMNVERVIVTSLRHVHRITDSNVIAKFRKVVTKAAPDDFIKQRDLFRDYDKEATGDAFTLAGFKAYVRSKVPVEPIPTAAISLSTAALPMVATVATSTTALPPTIVATGTTSNPANEPIVVEEDDEQPVFIANTHPSRKSRGRKG</sequence>
<reference evidence="3" key="2">
    <citation type="journal article" date="2016" name="Genome Announc.">
        <title>Draft Genome Sequences of Two Novel Amoeba-Resistant Intranuclear Bacteria, 'Candidatus Berkiella cookevillensis' and 'Candidatus Berkiella aquae'.</title>
        <authorList>
            <person name="Mehari Y.T."/>
            <person name="Arivett B.A."/>
            <person name="Farone A.L."/>
            <person name="Gunderson J.H."/>
            <person name="Farone M.B."/>
        </authorList>
    </citation>
    <scope>NUCLEOTIDE SEQUENCE</scope>
    <source>
        <strain evidence="3">HT99</strain>
    </source>
</reference>
<reference evidence="3" key="3">
    <citation type="submission" date="2021-06" db="EMBL/GenBank/DDBJ databases">
        <title>Genomic Description and Analysis of Intracellular Bacteria, Candidatus Berkiella cookevillensis and Candidatus Berkiella aquae.</title>
        <authorList>
            <person name="Kidane D.T."/>
            <person name="Mehari Y.T."/>
            <person name="Rice F.C."/>
            <person name="Arivett B.A."/>
            <person name="Farone A.L."/>
            <person name="Berk S.G."/>
            <person name="Farone M.B."/>
        </authorList>
    </citation>
    <scope>NUCLEOTIDE SEQUENCE</scope>
    <source>
        <strain evidence="3">HT99</strain>
    </source>
</reference>
<evidence type="ECO:0000313" key="4">
    <source>
        <dbReference type="Proteomes" id="UP000051497"/>
    </source>
</evidence>
<dbReference type="AlphaFoldDB" id="A0A0Q9YWT7"/>
<dbReference type="Proteomes" id="UP000051497">
    <property type="component" value="Unassembled WGS sequence"/>
</dbReference>
<name>A0A0Q9YWT7_9GAMM</name>
<protein>
    <submittedName>
        <fullName evidence="2">Uncharacterized protein</fullName>
    </submittedName>
</protein>
<evidence type="ECO:0000256" key="1">
    <source>
        <dbReference type="SAM" id="MobiDB-lite"/>
    </source>
</evidence>
<dbReference type="EMBL" id="LKAJ02000001">
    <property type="protein sequence ID" value="MCS5711227.1"/>
    <property type="molecule type" value="Genomic_DNA"/>
</dbReference>
<reference evidence="2" key="1">
    <citation type="submission" date="2015-09" db="EMBL/GenBank/DDBJ databases">
        <title>Draft Genome Sequences of Two Novel Amoeba-resistant Intranuclear Bacteria, Candidatus Berkiella cookevillensis and Candidatus Berkiella aquae.</title>
        <authorList>
            <person name="Mehari Y.T."/>
            <person name="Arivett B.A."/>
            <person name="Farone A.L."/>
            <person name="Gunderson J.H."/>
            <person name="Farone M.B."/>
        </authorList>
    </citation>
    <scope>NUCLEOTIDE SEQUENCE [LARGE SCALE GENOMIC DNA]</scope>
    <source>
        <strain evidence="2">HT99</strain>
    </source>
</reference>
<accession>A0A0Q9YWT7</accession>
<evidence type="ECO:0000313" key="2">
    <source>
        <dbReference type="EMBL" id="KRG21105.1"/>
    </source>
</evidence>
<dbReference type="RefSeq" id="WP_075066290.1">
    <property type="nucleotide sequence ID" value="NZ_LKAJ02000001.1"/>
</dbReference>
<comment type="caution">
    <text evidence="2">The sequence shown here is derived from an EMBL/GenBank/DDBJ whole genome shotgun (WGS) entry which is preliminary data.</text>
</comment>
<gene>
    <name evidence="3" type="ORF">HT99x_007260</name>
    <name evidence="2" type="ORF">HT99x_01661</name>
</gene>
<keyword evidence="4" id="KW-1185">Reference proteome</keyword>
<organism evidence="2">
    <name type="scientific">Candidatus Berkiella aquae</name>
    <dbReference type="NCBI Taxonomy" id="295108"/>
    <lineage>
        <taxon>Bacteria</taxon>
        <taxon>Pseudomonadati</taxon>
        <taxon>Pseudomonadota</taxon>
        <taxon>Gammaproteobacteria</taxon>
        <taxon>Candidatus Berkiellales</taxon>
        <taxon>Candidatus Berkiellaceae</taxon>
        <taxon>Candidatus Berkiella</taxon>
    </lineage>
</organism>